<evidence type="ECO:0000259" key="2">
    <source>
        <dbReference type="PROSITE" id="PS50110"/>
    </source>
</evidence>
<protein>
    <submittedName>
        <fullName evidence="3">Response regulator</fullName>
    </submittedName>
</protein>
<comment type="caution">
    <text evidence="3">The sequence shown here is derived from an EMBL/GenBank/DDBJ whole genome shotgun (WGS) entry which is preliminary data.</text>
</comment>
<dbReference type="EMBL" id="PDTI01000052">
    <property type="protein sequence ID" value="PIE62273.1"/>
    <property type="molecule type" value="Genomic_DNA"/>
</dbReference>
<dbReference type="InterPro" id="IPR011006">
    <property type="entry name" value="CheY-like_superfamily"/>
</dbReference>
<accession>A0A2G6MQA0</accession>
<evidence type="ECO:0000313" key="3">
    <source>
        <dbReference type="EMBL" id="PIE62273.1"/>
    </source>
</evidence>
<organism evidence="3 4">
    <name type="scientific">Desulfobacter postgatei</name>
    <dbReference type="NCBI Taxonomy" id="2293"/>
    <lineage>
        <taxon>Bacteria</taxon>
        <taxon>Pseudomonadati</taxon>
        <taxon>Thermodesulfobacteriota</taxon>
        <taxon>Desulfobacteria</taxon>
        <taxon>Desulfobacterales</taxon>
        <taxon>Desulfobacteraceae</taxon>
        <taxon>Desulfobacter</taxon>
    </lineage>
</organism>
<name>A0A2G6MQA0_9BACT</name>
<reference evidence="3 4" key="1">
    <citation type="submission" date="2017-10" db="EMBL/GenBank/DDBJ databases">
        <title>Novel microbial diversity and functional potential in the marine mammal oral microbiome.</title>
        <authorList>
            <person name="Dudek N.K."/>
            <person name="Sun C.L."/>
            <person name="Burstein D."/>
            <person name="Kantor R.S."/>
            <person name="Aliaga Goltsman D.S."/>
            <person name="Bik E.M."/>
            <person name="Thomas B.C."/>
            <person name="Banfield J.F."/>
            <person name="Relman D.A."/>
        </authorList>
    </citation>
    <scope>NUCLEOTIDE SEQUENCE [LARGE SCALE GENOMIC DNA]</scope>
    <source>
        <strain evidence="3">DOLJORAL78_47_202</strain>
    </source>
</reference>
<evidence type="ECO:0000256" key="1">
    <source>
        <dbReference type="PROSITE-ProRule" id="PRU00169"/>
    </source>
</evidence>
<dbReference type="AlphaFoldDB" id="A0A2G6MQA0"/>
<dbReference type="InterPro" id="IPR001789">
    <property type="entry name" value="Sig_transdc_resp-reg_receiver"/>
</dbReference>
<dbReference type="PROSITE" id="PS50110">
    <property type="entry name" value="RESPONSE_REGULATORY"/>
    <property type="match status" value="1"/>
</dbReference>
<feature type="domain" description="Response regulatory" evidence="2">
    <location>
        <begin position="142"/>
        <end position="260"/>
    </location>
</feature>
<dbReference type="Gene3D" id="3.40.50.2300">
    <property type="match status" value="1"/>
</dbReference>
<comment type="caution">
    <text evidence="1">Lacks conserved residue(s) required for the propagation of feature annotation.</text>
</comment>
<proteinExistence type="predicted"/>
<evidence type="ECO:0000313" key="4">
    <source>
        <dbReference type="Proteomes" id="UP000231203"/>
    </source>
</evidence>
<gene>
    <name evidence="3" type="ORF">CSA25_05925</name>
</gene>
<dbReference type="GO" id="GO:0000160">
    <property type="term" value="P:phosphorelay signal transduction system"/>
    <property type="evidence" value="ECO:0007669"/>
    <property type="project" value="InterPro"/>
</dbReference>
<dbReference type="Proteomes" id="UP000231203">
    <property type="component" value="Unassembled WGS sequence"/>
</dbReference>
<sequence length="273" mass="30922">MTRYFILMFVLIVTALPCGARDFMVEFVEENYMENQDDGIRTAMIYHSFQVRSHAGLKMLVLTGENDKYRGWLRRYVTQDKSFIVKVPDNENDLFISSKVYETDVTNVHPFNPATWSMKDSHIFNTGNAPDSPAWIIAGQGHILVLDKNTKRSELIDSVVKRMGYIGMISGDPEAALGIFKNQPEKFKMIIVNYDVPGMGAEAFVHKLLQVNHKIPILVETGYNNENLKRQYLSKFSGAGTVTVTPVVLNRLQQTIKTLIQSEKEAAERPVNG</sequence>
<dbReference type="SUPFAM" id="SSF52172">
    <property type="entry name" value="CheY-like"/>
    <property type="match status" value="1"/>
</dbReference>